<reference evidence="11 12" key="1">
    <citation type="submission" date="2018-05" db="EMBL/GenBank/DDBJ databases">
        <title>Genomic Encyclopedia of Type Strains, Phase IV (KMG-IV): sequencing the most valuable type-strain genomes for metagenomic binning, comparative biology and taxonomic classification.</title>
        <authorList>
            <person name="Goeker M."/>
        </authorList>
    </citation>
    <scope>NUCLEOTIDE SEQUENCE [LARGE SCALE GENOMIC DNA]</scope>
    <source>
        <strain evidence="11 12">DSM 3183</strain>
    </source>
</reference>
<dbReference type="PRINTS" id="PR01506">
    <property type="entry name" value="TATBPROTEIN"/>
</dbReference>
<dbReference type="EMBL" id="QJJM01000001">
    <property type="protein sequence ID" value="PXW78976.1"/>
    <property type="molecule type" value="Genomic_DNA"/>
</dbReference>
<keyword evidence="7" id="KW-0811">Translocation</keyword>
<evidence type="ECO:0000256" key="4">
    <source>
        <dbReference type="ARBA" id="ARBA00022692"/>
    </source>
</evidence>
<evidence type="ECO:0000256" key="10">
    <source>
        <dbReference type="SAM" id="Phobius"/>
    </source>
</evidence>
<keyword evidence="8 10" id="KW-0472">Membrane</keyword>
<evidence type="ECO:0000256" key="7">
    <source>
        <dbReference type="ARBA" id="ARBA00023010"/>
    </source>
</evidence>
<keyword evidence="4 10" id="KW-0812">Transmembrane</keyword>
<feature type="transmembrane region" description="Helical" evidence="10">
    <location>
        <begin position="6"/>
        <end position="22"/>
    </location>
</feature>
<evidence type="ECO:0000313" key="12">
    <source>
        <dbReference type="Proteomes" id="UP000248014"/>
    </source>
</evidence>
<feature type="region of interest" description="Disordered" evidence="9">
    <location>
        <begin position="80"/>
        <end position="120"/>
    </location>
</feature>
<gene>
    <name evidence="11" type="ORF">C7451_10138</name>
</gene>
<dbReference type="NCBIfam" id="TIGR01410">
    <property type="entry name" value="tatB"/>
    <property type="match status" value="1"/>
</dbReference>
<accession>A0A2V3VAY8</accession>
<comment type="subcellular location">
    <subcellularLocation>
        <location evidence="1">Membrane</location>
        <topology evidence="1">Single-pass membrane protein</topology>
    </subcellularLocation>
</comment>
<keyword evidence="5" id="KW-0653">Protein transport</keyword>
<evidence type="ECO:0000256" key="2">
    <source>
        <dbReference type="ARBA" id="ARBA00022448"/>
    </source>
</evidence>
<evidence type="ECO:0000256" key="8">
    <source>
        <dbReference type="ARBA" id="ARBA00023136"/>
    </source>
</evidence>
<keyword evidence="3" id="KW-1003">Cell membrane</keyword>
<dbReference type="GO" id="GO:0008320">
    <property type="term" value="F:protein transmembrane transporter activity"/>
    <property type="evidence" value="ECO:0007669"/>
    <property type="project" value="InterPro"/>
</dbReference>
<evidence type="ECO:0000313" key="11">
    <source>
        <dbReference type="EMBL" id="PXW78976.1"/>
    </source>
</evidence>
<dbReference type="RefSeq" id="WP_110296972.1">
    <property type="nucleotide sequence ID" value="NZ_QJJM01000001.1"/>
</dbReference>
<keyword evidence="2" id="KW-0813">Transport</keyword>
<evidence type="ECO:0000256" key="3">
    <source>
        <dbReference type="ARBA" id="ARBA00022475"/>
    </source>
</evidence>
<dbReference type="Gene3D" id="1.20.5.3310">
    <property type="match status" value="1"/>
</dbReference>
<dbReference type="Pfam" id="PF02416">
    <property type="entry name" value="TatA_B_E"/>
    <property type="match status" value="1"/>
</dbReference>
<name>A0A2V3VAY8_9SPHN</name>
<organism evidence="11 12">
    <name type="scientific">Blastomonas natatoria</name>
    <dbReference type="NCBI Taxonomy" id="34015"/>
    <lineage>
        <taxon>Bacteria</taxon>
        <taxon>Pseudomonadati</taxon>
        <taxon>Pseudomonadota</taxon>
        <taxon>Alphaproteobacteria</taxon>
        <taxon>Sphingomonadales</taxon>
        <taxon>Sphingomonadaceae</taxon>
        <taxon>Blastomonas</taxon>
    </lineage>
</organism>
<evidence type="ECO:0000256" key="1">
    <source>
        <dbReference type="ARBA" id="ARBA00004167"/>
    </source>
</evidence>
<evidence type="ECO:0000256" key="9">
    <source>
        <dbReference type="SAM" id="MobiDB-lite"/>
    </source>
</evidence>
<dbReference type="Proteomes" id="UP000248014">
    <property type="component" value="Unassembled WGS sequence"/>
</dbReference>
<keyword evidence="6 10" id="KW-1133">Transmembrane helix</keyword>
<evidence type="ECO:0000256" key="6">
    <source>
        <dbReference type="ARBA" id="ARBA00022989"/>
    </source>
</evidence>
<dbReference type="GO" id="GO:0043953">
    <property type="term" value="P:protein transport by the Tat complex"/>
    <property type="evidence" value="ECO:0007669"/>
    <property type="project" value="InterPro"/>
</dbReference>
<feature type="compositionally biased region" description="Low complexity" evidence="9">
    <location>
        <begin position="100"/>
        <end position="114"/>
    </location>
</feature>
<protein>
    <submittedName>
        <fullName evidence="11">Sec-independent protein translocase protein TatB</fullName>
    </submittedName>
</protein>
<sequence length="120" mass="12958">MMDIGSTELLMIVIVAIVVIGPKDLPRALYKVGQVIGKAKGMARHFRSGLDAMVREVELEEMEKKWKADNERIMREYAAANPPASPAVTPAPEPSPAMEPLAEQPAAIPAPATPVTEGER</sequence>
<comment type="caution">
    <text evidence="11">The sequence shown here is derived from an EMBL/GenBank/DDBJ whole genome shotgun (WGS) entry which is preliminary data.</text>
</comment>
<dbReference type="GO" id="GO:0016020">
    <property type="term" value="C:membrane"/>
    <property type="evidence" value="ECO:0007669"/>
    <property type="project" value="InterPro"/>
</dbReference>
<dbReference type="OrthoDB" id="7206969at2"/>
<dbReference type="InterPro" id="IPR018448">
    <property type="entry name" value="TatB"/>
</dbReference>
<feature type="compositionally biased region" description="Pro residues" evidence="9">
    <location>
        <begin position="83"/>
        <end position="97"/>
    </location>
</feature>
<proteinExistence type="predicted"/>
<dbReference type="AlphaFoldDB" id="A0A2V3VAY8"/>
<keyword evidence="12" id="KW-1185">Reference proteome</keyword>
<evidence type="ECO:0000256" key="5">
    <source>
        <dbReference type="ARBA" id="ARBA00022927"/>
    </source>
</evidence>
<dbReference type="InterPro" id="IPR003369">
    <property type="entry name" value="TatA/B/E"/>
</dbReference>